<dbReference type="RefSeq" id="WP_209527498.1">
    <property type="nucleotide sequence ID" value="NZ_JAEEGA010000006.1"/>
</dbReference>
<organism evidence="4 5">
    <name type="scientific">Vagococcus allomyrinae</name>
    <dbReference type="NCBI Taxonomy" id="2794353"/>
    <lineage>
        <taxon>Bacteria</taxon>
        <taxon>Bacillati</taxon>
        <taxon>Bacillota</taxon>
        <taxon>Bacilli</taxon>
        <taxon>Lactobacillales</taxon>
        <taxon>Enterococcaceae</taxon>
        <taxon>Vagococcus</taxon>
    </lineage>
</organism>
<dbReference type="InterPro" id="IPR001647">
    <property type="entry name" value="HTH_TetR"/>
</dbReference>
<dbReference type="InterPro" id="IPR039532">
    <property type="entry name" value="TetR_C_Firmicutes"/>
</dbReference>
<dbReference type="AlphaFoldDB" id="A0A940PAM2"/>
<protein>
    <submittedName>
        <fullName evidence="4">TetR/AcrR family transcriptional regulator C-terminal domain-containing protein</fullName>
    </submittedName>
</protein>
<dbReference type="PANTHER" id="PTHR43479">
    <property type="entry name" value="ACREF/ENVCD OPERON REPRESSOR-RELATED"/>
    <property type="match status" value="1"/>
</dbReference>
<name>A0A940PAM2_9ENTE</name>
<dbReference type="GO" id="GO:0003677">
    <property type="term" value="F:DNA binding"/>
    <property type="evidence" value="ECO:0007669"/>
    <property type="project" value="UniProtKB-UniRule"/>
</dbReference>
<evidence type="ECO:0000256" key="1">
    <source>
        <dbReference type="ARBA" id="ARBA00023125"/>
    </source>
</evidence>
<dbReference type="PANTHER" id="PTHR43479:SF7">
    <property type="entry name" value="TETR-FAMILY TRANSCRIPTIONAL REGULATOR"/>
    <property type="match status" value="1"/>
</dbReference>
<feature type="DNA-binding region" description="H-T-H motif" evidence="2">
    <location>
        <begin position="32"/>
        <end position="51"/>
    </location>
</feature>
<dbReference type="Proteomes" id="UP000674938">
    <property type="component" value="Unassembled WGS sequence"/>
</dbReference>
<dbReference type="InterPro" id="IPR050624">
    <property type="entry name" value="HTH-type_Tx_Regulator"/>
</dbReference>
<sequence length="211" mass="24359">MGKIDPRVIKTRSKLKKAFLTLLSTHKLTEMNVKDLTQTADVTRGTFYLHYKDKETFIKIMMEELINEYFDTVIFNVALDDDKEELQPVLSLVHTFEYVGERPDFFTVLLKENDALVYQTAFSNQLFAYIQQHQAKNSDLSESKVPKELLMSFLTYGLLGYIDSWLVNGKIYANHFMATNLQKMLDSALIKEAGLESFFVTDATEVENVVR</sequence>
<reference evidence="4" key="1">
    <citation type="submission" date="2020-12" db="EMBL/GenBank/DDBJ databases">
        <title>Vagococcus allomyrinae sp. nov. and Enterococcus lavae sp. nov., isolated from the larvae of Allomyrina dichotoma.</title>
        <authorList>
            <person name="Lee S.D."/>
        </authorList>
    </citation>
    <scope>NUCLEOTIDE SEQUENCE</scope>
    <source>
        <strain evidence="4">BWB3-3</strain>
    </source>
</reference>
<dbReference type="InterPro" id="IPR009057">
    <property type="entry name" value="Homeodomain-like_sf"/>
</dbReference>
<evidence type="ECO:0000313" key="4">
    <source>
        <dbReference type="EMBL" id="MBP1041499.1"/>
    </source>
</evidence>
<gene>
    <name evidence="4" type="ORF">I6N95_10830</name>
</gene>
<dbReference type="EMBL" id="JAEEGA010000006">
    <property type="protein sequence ID" value="MBP1041499.1"/>
    <property type="molecule type" value="Genomic_DNA"/>
</dbReference>
<dbReference type="Gene3D" id="1.10.357.10">
    <property type="entry name" value="Tetracycline Repressor, domain 2"/>
    <property type="match status" value="1"/>
</dbReference>
<feature type="domain" description="HTH tetR-type" evidence="3">
    <location>
        <begin position="9"/>
        <end position="69"/>
    </location>
</feature>
<accession>A0A940PAM2</accession>
<dbReference type="SUPFAM" id="SSF46689">
    <property type="entry name" value="Homeodomain-like"/>
    <property type="match status" value="1"/>
</dbReference>
<evidence type="ECO:0000256" key="2">
    <source>
        <dbReference type="PROSITE-ProRule" id="PRU00335"/>
    </source>
</evidence>
<evidence type="ECO:0000313" key="5">
    <source>
        <dbReference type="Proteomes" id="UP000674938"/>
    </source>
</evidence>
<keyword evidence="1 2" id="KW-0238">DNA-binding</keyword>
<dbReference type="Pfam" id="PF14278">
    <property type="entry name" value="TetR_C_8"/>
    <property type="match status" value="1"/>
</dbReference>
<proteinExistence type="predicted"/>
<keyword evidence="5" id="KW-1185">Reference proteome</keyword>
<evidence type="ECO:0000259" key="3">
    <source>
        <dbReference type="PROSITE" id="PS50977"/>
    </source>
</evidence>
<comment type="caution">
    <text evidence="4">The sequence shown here is derived from an EMBL/GenBank/DDBJ whole genome shotgun (WGS) entry which is preliminary data.</text>
</comment>
<dbReference type="PROSITE" id="PS50977">
    <property type="entry name" value="HTH_TETR_2"/>
    <property type="match status" value="1"/>
</dbReference>